<dbReference type="AlphaFoldDB" id="A0ABD8B2I5"/>
<evidence type="ECO:0000313" key="2">
    <source>
        <dbReference type="Proteomes" id="UP001364764"/>
    </source>
</evidence>
<sequence>MINDEKWLGYTIIGVNNGLSTEDAYYGNLGSEKCGHIKSLLEVNMRNYILGVPDVLELPEDEKWVTQLTSRKWRMGSKKRVYLEKKEDMKKRGLQSPDRADAFVLAFACIQAESRFAFG</sequence>
<accession>A0ABD8B2I5</accession>
<evidence type="ECO:0000313" key="1">
    <source>
        <dbReference type="EMBL" id="WWP23873.1"/>
    </source>
</evidence>
<name>A0ABD8B2I5_PAEAM</name>
<proteinExistence type="predicted"/>
<dbReference type="GeneID" id="93480053"/>
<gene>
    <name evidence="1" type="ORF">V6668_31270</name>
</gene>
<dbReference type="Gene3D" id="3.30.420.240">
    <property type="match status" value="1"/>
</dbReference>
<dbReference type="EMBL" id="CP145893">
    <property type="protein sequence ID" value="WWP23873.1"/>
    <property type="molecule type" value="Genomic_DNA"/>
</dbReference>
<dbReference type="RefSeq" id="WP_338709054.1">
    <property type="nucleotide sequence ID" value="NZ_CP145893.1"/>
</dbReference>
<protein>
    <submittedName>
        <fullName evidence="1">Uncharacterized protein</fullName>
    </submittedName>
</protein>
<keyword evidence="1" id="KW-0614">Plasmid</keyword>
<dbReference type="Proteomes" id="UP001364764">
    <property type="component" value="Plasmid pY5S7-1"/>
</dbReference>
<reference evidence="1 2" key="1">
    <citation type="submission" date="2024-02" db="EMBL/GenBank/DDBJ databases">
        <title>Complete sequences of two Paenibacillus sp. strains and one Lysinibacillus strain isolated from the environment on STAA medium highlight biotechnological potential.</title>
        <authorList>
            <person name="Attere S.A."/>
            <person name="Piche L.C."/>
            <person name="Intertaglia L."/>
            <person name="Lami R."/>
            <person name="Charette S.J."/>
            <person name="Vincent A.T."/>
        </authorList>
    </citation>
    <scope>NUCLEOTIDE SEQUENCE [LARGE SCALE GENOMIC DNA]</scope>
    <source>
        <strain evidence="1 2">Y5S-7</strain>
        <plasmid evidence="1 2">pY5S7-1</plasmid>
    </source>
</reference>
<geneLocation type="plasmid" evidence="1 2">
    <name>pY5S7-1</name>
</geneLocation>
<organism evidence="1 2">
    <name type="scientific">Paenibacillus amylolyticus</name>
    <dbReference type="NCBI Taxonomy" id="1451"/>
    <lineage>
        <taxon>Bacteria</taxon>
        <taxon>Bacillati</taxon>
        <taxon>Bacillota</taxon>
        <taxon>Bacilli</taxon>
        <taxon>Bacillales</taxon>
        <taxon>Paenibacillaceae</taxon>
        <taxon>Paenibacillus</taxon>
    </lineage>
</organism>